<dbReference type="RefSeq" id="XP_016464048.1">
    <property type="nucleotide sequence ID" value="XM_016608562.1"/>
</dbReference>
<accession>A0A1S3ZHY7</accession>
<dbReference type="AlphaFoldDB" id="A0A1S3ZHY7"/>
<sequence>MASNTSTESVPSSLASITNASSILPSSPFAISVSNIKNLVPTVLDYTNYILWRELFLSVFKGHGIYGFIDGIFLCPEPTILHDDARSLLFLHEAQLNSLSNFTSDNSTTAFMAKQQSSHSYGRGRGRHNNGGCHSNGGRGQGRYTQGNTKSFNVWPQQFTPRPRLPSILGPPPISYTAAFNPSQPNNVSLYCQLCYQPYHTARDYPSLNSKAFVSDISSNNSFSSPGDASWFVDSGVSFHMTPNTTNLSSITPHNGSDHVVVSNGTQLPISYTGHGIFSTSDSLFSLRDILVVPHLSTNLPSELKTKRPLLRCNSSGPLYALTSSSDGFVATCRLALVAAHVFPNLWNRIQIRILILPKGIKLLCQLDKTLLTLLQLCNNVTHDSPPNVGQVTTSSTPNHTISRLPITTTNISPIQRLESSVSQPQIPHICSSNTKAHHMITRKQTCSLKPHILPSLISHISSLPPELTSFTEAHKLPHWRRALAEEYNAFIANRTCDLVPASPTANVIGCRWVYRIKQKSDSSLEHFKARLVAQV</sequence>
<organism evidence="3">
    <name type="scientific">Nicotiana tabacum</name>
    <name type="common">Common tobacco</name>
    <dbReference type="NCBI Taxonomy" id="4097"/>
    <lineage>
        <taxon>Eukaryota</taxon>
        <taxon>Viridiplantae</taxon>
        <taxon>Streptophyta</taxon>
        <taxon>Embryophyta</taxon>
        <taxon>Tracheophyta</taxon>
        <taxon>Spermatophyta</taxon>
        <taxon>Magnoliopsida</taxon>
        <taxon>eudicotyledons</taxon>
        <taxon>Gunneridae</taxon>
        <taxon>Pentapetalae</taxon>
        <taxon>asterids</taxon>
        <taxon>lamiids</taxon>
        <taxon>Solanales</taxon>
        <taxon>Solanaceae</taxon>
        <taxon>Nicotianoideae</taxon>
        <taxon>Nicotianeae</taxon>
        <taxon>Nicotiana</taxon>
    </lineage>
</organism>
<proteinExistence type="predicted"/>
<protein>
    <recommendedName>
        <fullName evidence="2">Retrovirus-related Pol polyprotein from transposon TNT 1-94-like beta-barrel domain-containing protein</fullName>
    </recommendedName>
</protein>
<dbReference type="PANTHER" id="PTHR47481">
    <property type="match status" value="1"/>
</dbReference>
<name>A0A1S3ZHY7_TOBAC</name>
<dbReference type="PaxDb" id="4097-A0A1S3ZHY7"/>
<reference evidence="3" key="1">
    <citation type="submission" date="2025-08" db="UniProtKB">
        <authorList>
            <consortium name="RefSeq"/>
        </authorList>
    </citation>
    <scope>IDENTIFICATION</scope>
</reference>
<dbReference type="InterPro" id="IPR054722">
    <property type="entry name" value="PolX-like_BBD"/>
</dbReference>
<dbReference type="KEGG" id="nta:107787044"/>
<dbReference type="Pfam" id="PF22936">
    <property type="entry name" value="Pol_BBD"/>
    <property type="match status" value="1"/>
</dbReference>
<gene>
    <name evidence="3" type="primary">LOC107787044</name>
</gene>
<evidence type="ECO:0000256" key="1">
    <source>
        <dbReference type="SAM" id="MobiDB-lite"/>
    </source>
</evidence>
<evidence type="ECO:0000259" key="2">
    <source>
        <dbReference type="Pfam" id="PF22936"/>
    </source>
</evidence>
<dbReference type="PANTHER" id="PTHR47481:SF29">
    <property type="entry name" value="RETROTRANSPOSON GAG DOMAIN-CONTAINING PROTEIN"/>
    <property type="match status" value="1"/>
</dbReference>
<feature type="domain" description="Retrovirus-related Pol polyprotein from transposon TNT 1-94-like beta-barrel" evidence="2">
    <location>
        <begin position="231"/>
        <end position="302"/>
    </location>
</feature>
<evidence type="ECO:0000313" key="3">
    <source>
        <dbReference type="RefSeq" id="XP_016464048.1"/>
    </source>
</evidence>
<feature type="region of interest" description="Disordered" evidence="1">
    <location>
        <begin position="119"/>
        <end position="146"/>
    </location>
</feature>
<dbReference type="OrthoDB" id="912930at2759"/>